<dbReference type="EMBL" id="JBHSMQ010000010">
    <property type="protein sequence ID" value="MFC5457383.1"/>
    <property type="molecule type" value="Genomic_DNA"/>
</dbReference>
<dbReference type="Pfam" id="PF12705">
    <property type="entry name" value="PDDEXK_1"/>
    <property type="match status" value="1"/>
</dbReference>
<proteinExistence type="predicted"/>
<dbReference type="Gene3D" id="3.90.320.10">
    <property type="match status" value="1"/>
</dbReference>
<dbReference type="InterPro" id="IPR038726">
    <property type="entry name" value="PDDEXK_AddAB-type"/>
</dbReference>
<reference evidence="3" key="1">
    <citation type="journal article" date="2019" name="Int. J. Syst. Evol. Microbiol.">
        <title>The Global Catalogue of Microorganisms (GCM) 10K type strain sequencing project: providing services to taxonomists for standard genome sequencing and annotation.</title>
        <authorList>
            <consortium name="The Broad Institute Genomics Platform"/>
            <consortium name="The Broad Institute Genome Sequencing Center for Infectious Disease"/>
            <person name="Wu L."/>
            <person name="Ma J."/>
        </authorList>
    </citation>
    <scope>NUCLEOTIDE SEQUENCE [LARGE SCALE GENOMIC DNA]</scope>
    <source>
        <strain evidence="3">CGMCC 4.1469</strain>
    </source>
</reference>
<sequence length="943" mass="105147">MSAEVRRLFWGWEAPVLDQAVALLCRDWDKARALDLSSTLLLVPNGEAGRRLREALAQAANQAGTAAVVPHLWLPEQALLPQTRRFEAATAVQSQMAWQRALERVPADSLTALFPKAPTSSGWGWQAETARMMAELKMLLGTGGLTFAATAEHPAAQRDAARWQDLAKIEQVYFEELAQAGVADAQMLKRRHAHDPVVPEGVRRVVVLASPDLPPLLDAWIAGCAKRGVQAIIAIQAPEAMAHSFDACGRPLPEHWGEEAGCILPVIDNQIHVARDPAVQAAQTLNLMRELVPTGRTALGVCDAEVGSLLLEKLTLEGARSFEPGGIPVQREGMWHVLDCFRVLLGTGAWRAFASLLRVEEFRKAVIPDNANTNQLLREADDFASEHLPVTLAHAMELPLENRPALKPAIQNTLALLDSLRGVSPAKAARGLILKLLGDLPFNPEAPGDRERTELATEWLRITEELEQEARRFGLKPEAEDMFGLSLECLAQSRLSEPRGDIDLVLQGWLELLWERAPNLIVTGLNEEHVPGIFISHPFLPDSLRRMLGLPCQETRFARDAFILTALVQQRRGNRGCLQLLCGQWSENGDALRPSRLLFLCEDRALPERVAHLFPKDEDQEAAAEPPRTLAWKLQPDWSAKPLETISPSRLREYLSCPFRYYLSCTKGMRAVETNKRELDAAEFGNLIHHAFHRLSTEAGMRDCTHPAQIADCLETAARDEVRKIYGQRPAPLITLQMESILQRLKKAAEIEARNRQEGWQCVEAELQIGDEAEESPFVIAEARLRGRIDRIERHVDGRLRIVDFKSSDKPRTPQEAHVKVITARTKLTEAEEWKCFDLPEGRRGMWLDLQLPLYAAAMQQRGQPISSVAYFALPKSIQDTAILPWEGFDAEMIEAANQCAAEAVRRIRSGQFWPPADRSPNASFDEILLNDPLHSVQPPLAK</sequence>
<accession>A0ABW0KV73</accession>
<feature type="domain" description="PD-(D/E)XK endonuclease-like" evidence="1">
    <location>
        <begin position="645"/>
        <end position="913"/>
    </location>
</feature>
<protein>
    <submittedName>
        <fullName evidence="2">PD-(D/E)XK nuclease family protein</fullName>
    </submittedName>
</protein>
<evidence type="ECO:0000259" key="1">
    <source>
        <dbReference type="Pfam" id="PF12705"/>
    </source>
</evidence>
<organism evidence="2 3">
    <name type="scientific">Prosthecobacter fluviatilis</name>
    <dbReference type="NCBI Taxonomy" id="445931"/>
    <lineage>
        <taxon>Bacteria</taxon>
        <taxon>Pseudomonadati</taxon>
        <taxon>Verrucomicrobiota</taxon>
        <taxon>Verrucomicrobiia</taxon>
        <taxon>Verrucomicrobiales</taxon>
        <taxon>Verrucomicrobiaceae</taxon>
        <taxon>Prosthecobacter</taxon>
    </lineage>
</organism>
<gene>
    <name evidence="2" type="ORF">ACFQDI_21120</name>
</gene>
<evidence type="ECO:0000313" key="3">
    <source>
        <dbReference type="Proteomes" id="UP001596052"/>
    </source>
</evidence>
<comment type="caution">
    <text evidence="2">The sequence shown here is derived from an EMBL/GenBank/DDBJ whole genome shotgun (WGS) entry which is preliminary data.</text>
</comment>
<dbReference type="RefSeq" id="WP_377170630.1">
    <property type="nucleotide sequence ID" value="NZ_JBHSMQ010000010.1"/>
</dbReference>
<dbReference type="Proteomes" id="UP001596052">
    <property type="component" value="Unassembled WGS sequence"/>
</dbReference>
<name>A0ABW0KV73_9BACT</name>
<evidence type="ECO:0000313" key="2">
    <source>
        <dbReference type="EMBL" id="MFC5457383.1"/>
    </source>
</evidence>
<dbReference type="InterPro" id="IPR011604">
    <property type="entry name" value="PDDEXK-like_dom_sf"/>
</dbReference>
<keyword evidence="3" id="KW-1185">Reference proteome</keyword>